<dbReference type="GO" id="GO:0000932">
    <property type="term" value="C:P-body"/>
    <property type="evidence" value="ECO:0007669"/>
    <property type="project" value="TreeGrafter"/>
</dbReference>
<keyword evidence="3" id="KW-0963">Cytoplasm</keyword>
<dbReference type="GO" id="GO:0000290">
    <property type="term" value="P:deadenylation-dependent decapping of nuclear-transcribed mRNA"/>
    <property type="evidence" value="ECO:0007669"/>
    <property type="project" value="InterPro"/>
</dbReference>
<feature type="non-terminal residue" evidence="5">
    <location>
        <position position="1"/>
    </location>
</feature>
<gene>
    <name evidence="5" type="ORF">KIPB_008699</name>
</gene>
<evidence type="ECO:0000256" key="3">
    <source>
        <dbReference type="ARBA" id="ARBA00022490"/>
    </source>
</evidence>
<comment type="caution">
    <text evidence="5">The sequence shown here is derived from an EMBL/GenBank/DDBJ whole genome shotgun (WGS) entry which is preliminary data.</text>
</comment>
<proteinExistence type="inferred from homology"/>
<dbReference type="AlphaFoldDB" id="A0A9K3D214"/>
<protein>
    <submittedName>
        <fullName evidence="5">mRNA-decapping enzyme subunit 1</fullName>
    </submittedName>
</protein>
<dbReference type="GO" id="GO:0003729">
    <property type="term" value="F:mRNA binding"/>
    <property type="evidence" value="ECO:0007669"/>
    <property type="project" value="TreeGrafter"/>
</dbReference>
<reference evidence="5 6" key="1">
    <citation type="journal article" date="2018" name="PLoS ONE">
        <title>The draft genome of Kipferlia bialata reveals reductive genome evolution in fornicate parasites.</title>
        <authorList>
            <person name="Tanifuji G."/>
            <person name="Takabayashi S."/>
            <person name="Kume K."/>
            <person name="Takagi M."/>
            <person name="Nakayama T."/>
            <person name="Kamikawa R."/>
            <person name="Inagaki Y."/>
            <person name="Hashimoto T."/>
        </authorList>
    </citation>
    <scope>NUCLEOTIDE SEQUENCE [LARGE SCALE GENOMIC DNA]</scope>
    <source>
        <strain evidence="5">NY0173</strain>
    </source>
</reference>
<evidence type="ECO:0000313" key="5">
    <source>
        <dbReference type="EMBL" id="GIQ86780.1"/>
    </source>
</evidence>
<dbReference type="EMBL" id="BDIP01002757">
    <property type="protein sequence ID" value="GIQ86780.1"/>
    <property type="molecule type" value="Genomic_DNA"/>
</dbReference>
<comment type="subcellular location">
    <subcellularLocation>
        <location evidence="1">Cytoplasm</location>
    </subcellularLocation>
</comment>
<dbReference type="InterPro" id="IPR010334">
    <property type="entry name" value="Dcp1"/>
</dbReference>
<evidence type="ECO:0000256" key="1">
    <source>
        <dbReference type="ARBA" id="ARBA00004496"/>
    </source>
</evidence>
<organism evidence="5 6">
    <name type="scientific">Kipferlia bialata</name>
    <dbReference type="NCBI Taxonomy" id="797122"/>
    <lineage>
        <taxon>Eukaryota</taxon>
        <taxon>Metamonada</taxon>
        <taxon>Carpediemonas-like organisms</taxon>
        <taxon>Kipferlia</taxon>
    </lineage>
</organism>
<dbReference type="GO" id="GO:0006397">
    <property type="term" value="P:mRNA processing"/>
    <property type="evidence" value="ECO:0007669"/>
    <property type="project" value="UniProtKB-KW"/>
</dbReference>
<accession>A0A9K3D214</accession>
<sequence length="101" mass="11493">MTDAEEAYNPSQSQFIGELQRVDSTITLFRAAATHVVLYNYQKSDSSWVRSGVEGTCFVCERSTQPRISIIILGQSGSENWQLTVKKLKVQLSRDKYIFIK</sequence>
<comment type="similarity">
    <text evidence="2">Belongs to the DCP1 family.</text>
</comment>
<dbReference type="Pfam" id="PF06058">
    <property type="entry name" value="DCP1"/>
    <property type="match status" value="1"/>
</dbReference>
<dbReference type="PANTHER" id="PTHR16290:SF0">
    <property type="entry name" value="DECAPPING PROTEIN 1, ISOFORM A"/>
    <property type="match status" value="1"/>
</dbReference>
<keyword evidence="4" id="KW-0507">mRNA processing</keyword>
<dbReference type="SUPFAM" id="SSF50729">
    <property type="entry name" value="PH domain-like"/>
    <property type="match status" value="1"/>
</dbReference>
<dbReference type="Proteomes" id="UP000265618">
    <property type="component" value="Unassembled WGS sequence"/>
</dbReference>
<dbReference type="GO" id="GO:0008047">
    <property type="term" value="F:enzyme activator activity"/>
    <property type="evidence" value="ECO:0007669"/>
    <property type="project" value="InterPro"/>
</dbReference>
<dbReference type="InterPro" id="IPR011993">
    <property type="entry name" value="PH-like_dom_sf"/>
</dbReference>
<dbReference type="Gene3D" id="2.30.29.30">
    <property type="entry name" value="Pleckstrin-homology domain (PH domain)/Phosphotyrosine-binding domain (PTB)"/>
    <property type="match status" value="1"/>
</dbReference>
<keyword evidence="6" id="KW-1185">Reference proteome</keyword>
<evidence type="ECO:0000256" key="2">
    <source>
        <dbReference type="ARBA" id="ARBA00008778"/>
    </source>
</evidence>
<dbReference type="GO" id="GO:0031087">
    <property type="term" value="P:deadenylation-independent decapping of nuclear-transcribed mRNA"/>
    <property type="evidence" value="ECO:0007669"/>
    <property type="project" value="TreeGrafter"/>
</dbReference>
<evidence type="ECO:0000256" key="4">
    <source>
        <dbReference type="ARBA" id="ARBA00022664"/>
    </source>
</evidence>
<evidence type="ECO:0000313" key="6">
    <source>
        <dbReference type="Proteomes" id="UP000265618"/>
    </source>
</evidence>
<dbReference type="PANTHER" id="PTHR16290">
    <property type="entry name" value="TRANSCRIPTION FACTOR SMIF DECAPPING ENZYME DCP1"/>
    <property type="match status" value="1"/>
</dbReference>
<name>A0A9K3D214_9EUKA</name>
<dbReference type="OrthoDB" id="440673at2759"/>